<comment type="subunit">
    <text evidence="9">The complex is composed of two ATP-binding proteins (BtuD), two transmembrane proteins (BtuC) and a solute-binding protein (BtuF).</text>
</comment>
<dbReference type="AlphaFoldDB" id="A0A1Y6KW67"/>
<evidence type="ECO:0000313" key="11">
    <source>
        <dbReference type="Proteomes" id="UP000196485"/>
    </source>
</evidence>
<dbReference type="SUPFAM" id="SSF81345">
    <property type="entry name" value="ABC transporter involved in vitamin B12 uptake, BtuC"/>
    <property type="match status" value="1"/>
</dbReference>
<organism evidence="10 11">
    <name type="scientific">Photobacterium aquimaris</name>
    <dbReference type="NCBI Taxonomy" id="512643"/>
    <lineage>
        <taxon>Bacteria</taxon>
        <taxon>Pseudomonadati</taxon>
        <taxon>Pseudomonadota</taxon>
        <taxon>Gammaproteobacteria</taxon>
        <taxon>Vibrionales</taxon>
        <taxon>Vibrionaceae</taxon>
        <taxon>Photobacterium</taxon>
    </lineage>
</organism>
<dbReference type="GO" id="GO:0005886">
    <property type="term" value="C:plasma membrane"/>
    <property type="evidence" value="ECO:0007669"/>
    <property type="project" value="UniProtKB-SubCell"/>
</dbReference>
<keyword evidence="5" id="KW-0997">Cell inner membrane</keyword>
<evidence type="ECO:0000256" key="4">
    <source>
        <dbReference type="ARBA" id="ARBA00022475"/>
    </source>
</evidence>
<dbReference type="InterPro" id="IPR000522">
    <property type="entry name" value="ABC_transptr_permease_BtuC"/>
</dbReference>
<gene>
    <name evidence="9 10" type="primary">btuC</name>
    <name evidence="10" type="ORF">PAQU9191_00540</name>
</gene>
<dbReference type="CDD" id="cd06550">
    <property type="entry name" value="TM_ABC_iron-siderophores_like"/>
    <property type="match status" value="1"/>
</dbReference>
<keyword evidence="11" id="KW-1185">Reference proteome</keyword>
<comment type="similarity">
    <text evidence="2 9">Belongs to the binding-protein-dependent transport system permease family. FecCD subfamily.</text>
</comment>
<dbReference type="FunFam" id="1.10.3470.10:FF:000001">
    <property type="entry name" value="Vitamin B12 ABC transporter permease BtuC"/>
    <property type="match status" value="1"/>
</dbReference>
<comment type="subcellular location">
    <subcellularLocation>
        <location evidence="1 9">Cell membrane</location>
        <topology evidence="1 9">Multi-pass membrane protein</topology>
    </subcellularLocation>
</comment>
<dbReference type="GO" id="GO:0090482">
    <property type="term" value="F:vitamin transmembrane transporter activity"/>
    <property type="evidence" value="ECO:0007669"/>
    <property type="project" value="UniProtKB-UniRule"/>
</dbReference>
<feature type="transmembrane region" description="Helical" evidence="9">
    <location>
        <begin position="63"/>
        <end position="85"/>
    </location>
</feature>
<sequence length="331" mass="35778">MILLNELLHQRQQQWRTWLIVCSILLIAICLFAIAVGEVWILPWAPVGELQQQLLLQLRIPRVLAAMIVGAALASSGAVLQVLLGNPLAEPGVLGISGGASLAVVLLLFVVPITPTPLMTMFAAMAGALLFTLILVGFSRRQKISMSRLLLIGVALGILSSAVVTWAFYFSDDLSMRQLMYWLMGSVAGVNWPQLSLLFFIVPVLVVLCLQGKSLDVMMLGDVAARQLGVDVRRIRWLLILMISLLVGCSVALAGVIGFVGLVVPHLLRLQLGTENKYLLPLSAICGAILLVLADTLSRILLSDADLPIGVVTTSLGAPVFIWMLMRSQLD</sequence>
<dbReference type="Proteomes" id="UP000196485">
    <property type="component" value="Unassembled WGS sequence"/>
</dbReference>
<evidence type="ECO:0000256" key="6">
    <source>
        <dbReference type="ARBA" id="ARBA00022692"/>
    </source>
</evidence>
<keyword evidence="8 9" id="KW-0472">Membrane</keyword>
<dbReference type="PANTHER" id="PTHR30472">
    <property type="entry name" value="FERRIC ENTEROBACTIN TRANSPORT SYSTEM PERMEASE PROTEIN"/>
    <property type="match status" value="1"/>
</dbReference>
<feature type="transmembrane region" description="Helical" evidence="9">
    <location>
        <begin position="150"/>
        <end position="170"/>
    </location>
</feature>
<evidence type="ECO:0000256" key="7">
    <source>
        <dbReference type="ARBA" id="ARBA00022989"/>
    </source>
</evidence>
<keyword evidence="4 9" id="KW-1003">Cell membrane</keyword>
<keyword evidence="6 9" id="KW-0812">Transmembrane</keyword>
<evidence type="ECO:0000256" key="3">
    <source>
        <dbReference type="ARBA" id="ARBA00022448"/>
    </source>
</evidence>
<dbReference type="HAMAP" id="MF_01004">
    <property type="entry name" value="BtuC"/>
    <property type="match status" value="1"/>
</dbReference>
<protein>
    <recommendedName>
        <fullName evidence="9">Vitamin B12 import system permease protein BtuC</fullName>
    </recommendedName>
</protein>
<dbReference type="GO" id="GO:0015889">
    <property type="term" value="P:cobalamin transport"/>
    <property type="evidence" value="ECO:0007669"/>
    <property type="project" value="UniProtKB-UniRule"/>
</dbReference>
<evidence type="ECO:0000256" key="1">
    <source>
        <dbReference type="ARBA" id="ARBA00004651"/>
    </source>
</evidence>
<evidence type="ECO:0000313" key="10">
    <source>
        <dbReference type="EMBL" id="SMY15317.1"/>
    </source>
</evidence>
<dbReference type="InterPro" id="IPR037294">
    <property type="entry name" value="ABC_BtuC-like"/>
</dbReference>
<evidence type="ECO:0000256" key="2">
    <source>
        <dbReference type="ARBA" id="ARBA00007935"/>
    </source>
</evidence>
<feature type="transmembrane region" description="Helical" evidence="9">
    <location>
        <begin position="237"/>
        <end position="266"/>
    </location>
</feature>
<name>A0A1Y6KW67_9GAMM</name>
<feature type="transmembrane region" description="Helical" evidence="9">
    <location>
        <begin position="190"/>
        <end position="210"/>
    </location>
</feature>
<keyword evidence="3 9" id="KW-0813">Transport</keyword>
<evidence type="ECO:0000256" key="9">
    <source>
        <dbReference type="HAMAP-Rule" id="MF_01004"/>
    </source>
</evidence>
<dbReference type="EMBL" id="FYAH01000001">
    <property type="protein sequence ID" value="SMY15317.1"/>
    <property type="molecule type" value="Genomic_DNA"/>
</dbReference>
<feature type="transmembrane region" description="Helical" evidence="9">
    <location>
        <begin position="278"/>
        <end position="297"/>
    </location>
</feature>
<evidence type="ECO:0000256" key="5">
    <source>
        <dbReference type="ARBA" id="ARBA00022519"/>
    </source>
</evidence>
<feature type="transmembrane region" description="Helical" evidence="9">
    <location>
        <begin position="92"/>
        <end position="113"/>
    </location>
</feature>
<proteinExistence type="inferred from homology"/>
<dbReference type="InterPro" id="IPR023691">
    <property type="entry name" value="ABC_transptr_BtuC"/>
</dbReference>
<dbReference type="Pfam" id="PF01032">
    <property type="entry name" value="FecCD"/>
    <property type="match status" value="1"/>
</dbReference>
<evidence type="ECO:0000256" key="8">
    <source>
        <dbReference type="ARBA" id="ARBA00023136"/>
    </source>
</evidence>
<reference evidence="11" key="1">
    <citation type="submission" date="2017-06" db="EMBL/GenBank/DDBJ databases">
        <authorList>
            <person name="Rodrigo-Torres L."/>
            <person name="Arahal R. D."/>
            <person name="Lucena T."/>
        </authorList>
    </citation>
    <scope>NUCLEOTIDE SEQUENCE [LARGE SCALE GENOMIC DNA]</scope>
    <source>
        <strain evidence="11">type strain: CECT 9192</strain>
    </source>
</reference>
<feature type="transmembrane region" description="Helical" evidence="9">
    <location>
        <begin position="309"/>
        <end position="326"/>
    </location>
</feature>
<comment type="function">
    <text evidence="9">Part of the ABC transporter complex BtuCDF involved in vitamin B12 import. Involved in the translocation of the substrate across the membrane.</text>
</comment>
<keyword evidence="7 9" id="KW-1133">Transmembrane helix</keyword>
<dbReference type="NCBIfam" id="NF003001">
    <property type="entry name" value="PRK03784.1"/>
    <property type="match status" value="1"/>
</dbReference>
<dbReference type="Gene3D" id="1.10.3470.10">
    <property type="entry name" value="ABC transporter involved in vitamin B12 uptake, BtuC"/>
    <property type="match status" value="1"/>
</dbReference>
<feature type="transmembrane region" description="Helical" evidence="9">
    <location>
        <begin position="18"/>
        <end position="43"/>
    </location>
</feature>
<feature type="transmembrane region" description="Helical" evidence="9">
    <location>
        <begin position="119"/>
        <end position="138"/>
    </location>
</feature>
<accession>A0A1Y6KW67</accession>
<dbReference type="PANTHER" id="PTHR30472:SF29">
    <property type="entry name" value="VITAMIN B12 IMPORT SYSTEM PERMEASE PROTEIN BTUC"/>
    <property type="match status" value="1"/>
</dbReference>